<evidence type="ECO:0000313" key="2">
    <source>
        <dbReference type="Proteomes" id="UP001293593"/>
    </source>
</evidence>
<proteinExistence type="predicted"/>
<reference evidence="1" key="1">
    <citation type="submission" date="2023-10" db="EMBL/GenBank/DDBJ databases">
        <title>Chromosome-level genome of the transformable northern wattle, Acacia crassicarpa.</title>
        <authorList>
            <person name="Massaro I."/>
            <person name="Sinha N.R."/>
            <person name="Poethig S."/>
            <person name="Leichty A.R."/>
        </authorList>
    </citation>
    <scope>NUCLEOTIDE SEQUENCE</scope>
    <source>
        <strain evidence="1">Acra3RX</strain>
        <tissue evidence="1">Leaf</tissue>
    </source>
</reference>
<organism evidence="1 2">
    <name type="scientific">Acacia crassicarpa</name>
    <name type="common">northern wattle</name>
    <dbReference type="NCBI Taxonomy" id="499986"/>
    <lineage>
        <taxon>Eukaryota</taxon>
        <taxon>Viridiplantae</taxon>
        <taxon>Streptophyta</taxon>
        <taxon>Embryophyta</taxon>
        <taxon>Tracheophyta</taxon>
        <taxon>Spermatophyta</taxon>
        <taxon>Magnoliopsida</taxon>
        <taxon>eudicotyledons</taxon>
        <taxon>Gunneridae</taxon>
        <taxon>Pentapetalae</taxon>
        <taxon>rosids</taxon>
        <taxon>fabids</taxon>
        <taxon>Fabales</taxon>
        <taxon>Fabaceae</taxon>
        <taxon>Caesalpinioideae</taxon>
        <taxon>mimosoid clade</taxon>
        <taxon>Acacieae</taxon>
        <taxon>Acacia</taxon>
    </lineage>
</organism>
<comment type="caution">
    <text evidence="1">The sequence shown here is derived from an EMBL/GenBank/DDBJ whole genome shotgun (WGS) entry which is preliminary data.</text>
</comment>
<keyword evidence="2" id="KW-1185">Reference proteome</keyword>
<accession>A0AAE1M601</accession>
<dbReference type="EMBL" id="JAWXYG010000014">
    <property type="protein sequence ID" value="KAK4254230.1"/>
    <property type="molecule type" value="Genomic_DNA"/>
</dbReference>
<gene>
    <name evidence="1" type="ORF">QN277_009637</name>
</gene>
<name>A0AAE1M601_9FABA</name>
<evidence type="ECO:0000313" key="1">
    <source>
        <dbReference type="EMBL" id="KAK4254230.1"/>
    </source>
</evidence>
<dbReference type="Proteomes" id="UP001293593">
    <property type="component" value="Unassembled WGS sequence"/>
</dbReference>
<dbReference type="AlphaFoldDB" id="A0AAE1M601"/>
<sequence length="122" mass="14079">MQNHRVGGEELWWTGNWRDFRRGKARRRRVLETVAIAACKIEEFGQMEEEDKANEERKTKGKELIRTTSWVWCTSTGNELIRPNSWVWCTGAGNELIGAGNELIRPNSWVWCTSAGNELIRG</sequence>
<protein>
    <submittedName>
        <fullName evidence="1">Uncharacterized protein</fullName>
    </submittedName>
</protein>